<feature type="compositionally biased region" description="Gly residues" evidence="1">
    <location>
        <begin position="366"/>
        <end position="376"/>
    </location>
</feature>
<dbReference type="Gene3D" id="3.90.1410.10">
    <property type="entry name" value="set domain protein methyltransferase, domain 1"/>
    <property type="match status" value="1"/>
</dbReference>
<accession>A0A150GQP3</accession>
<dbReference type="AlphaFoldDB" id="A0A150GQP3"/>
<keyword evidence="3" id="KW-1185">Reference proteome</keyword>
<feature type="compositionally biased region" description="Acidic residues" evidence="1">
    <location>
        <begin position="108"/>
        <end position="119"/>
    </location>
</feature>
<feature type="region of interest" description="Disordered" evidence="1">
    <location>
        <begin position="85"/>
        <end position="121"/>
    </location>
</feature>
<comment type="caution">
    <text evidence="2">The sequence shown here is derived from an EMBL/GenBank/DDBJ whole genome shotgun (WGS) entry which is preliminary data.</text>
</comment>
<evidence type="ECO:0008006" key="4">
    <source>
        <dbReference type="Google" id="ProtNLM"/>
    </source>
</evidence>
<dbReference type="PANTHER" id="PTHR13271:SF154">
    <property type="entry name" value="GRIP DOMAIN-CONTAINING PROTEIN"/>
    <property type="match status" value="1"/>
</dbReference>
<reference evidence="3" key="1">
    <citation type="journal article" date="2016" name="Nat. Commun.">
        <title>The Gonium pectorale genome demonstrates co-option of cell cycle regulation during the evolution of multicellularity.</title>
        <authorList>
            <person name="Hanschen E.R."/>
            <person name="Marriage T.N."/>
            <person name="Ferris P.J."/>
            <person name="Hamaji T."/>
            <person name="Toyoda A."/>
            <person name="Fujiyama A."/>
            <person name="Neme R."/>
            <person name="Noguchi H."/>
            <person name="Minakuchi Y."/>
            <person name="Suzuki M."/>
            <person name="Kawai-Toyooka H."/>
            <person name="Smith D.R."/>
            <person name="Sparks H."/>
            <person name="Anderson J."/>
            <person name="Bakaric R."/>
            <person name="Luria V."/>
            <person name="Karger A."/>
            <person name="Kirschner M.W."/>
            <person name="Durand P.M."/>
            <person name="Michod R.E."/>
            <person name="Nozaki H."/>
            <person name="Olson B.J."/>
        </authorList>
    </citation>
    <scope>NUCLEOTIDE SEQUENCE [LARGE SCALE GENOMIC DNA]</scope>
    <source>
        <strain evidence="3">NIES-2863</strain>
    </source>
</reference>
<feature type="region of interest" description="Disordered" evidence="1">
    <location>
        <begin position="164"/>
        <end position="183"/>
    </location>
</feature>
<evidence type="ECO:0000256" key="1">
    <source>
        <dbReference type="SAM" id="MobiDB-lite"/>
    </source>
</evidence>
<evidence type="ECO:0000313" key="2">
    <source>
        <dbReference type="EMBL" id="KXZ52103.1"/>
    </source>
</evidence>
<dbReference type="EMBL" id="LSYV01000011">
    <property type="protein sequence ID" value="KXZ52103.1"/>
    <property type="molecule type" value="Genomic_DNA"/>
</dbReference>
<organism evidence="2 3">
    <name type="scientific">Gonium pectorale</name>
    <name type="common">Green alga</name>
    <dbReference type="NCBI Taxonomy" id="33097"/>
    <lineage>
        <taxon>Eukaryota</taxon>
        <taxon>Viridiplantae</taxon>
        <taxon>Chlorophyta</taxon>
        <taxon>core chlorophytes</taxon>
        <taxon>Chlorophyceae</taxon>
        <taxon>CS clade</taxon>
        <taxon>Chlamydomonadales</taxon>
        <taxon>Volvocaceae</taxon>
        <taxon>Gonium</taxon>
    </lineage>
</organism>
<name>A0A150GQP3_GONPE</name>
<dbReference type="InterPro" id="IPR050600">
    <property type="entry name" value="SETD3_SETD6_MTase"/>
</dbReference>
<sequence length="411" mass="43477">MGQAEDGLNPEVEEAVADAGALEGPVTLLSVPLRLCLSHEVPGCCPPALRSPALRDLFASGERWEVKLAAALVWTCRLHRRRHPGPCRGSAEAAAREQDEAAAAPEAVAEEAGDEEEALQEARDAEEAVFASFWWRYQQLLPPAETLTTLLFFQAWELRELQARGRGGDGSGSGREQDPPLAAAARSWQAGVLTAYDRWMDTTAFRREAGRVGLSEWLRAVGAVESRAFGFRADDGSELHAYVPFFCCANYAPGAPTLHVLRPAPPEEAAHEASALGSGGCSPQPPGTEGTAAVAAPRTPLASSLVEQYGFVLYGNPYDRLDWGGLQLDPGARVRRDWVHSAAEQLAAEAEEAEAQAAGATEEGDTGWGRAAGHGDAGAAAKVPGRQGSAAAERARLRCAAASVVAVAGWR</sequence>
<dbReference type="Proteomes" id="UP000075714">
    <property type="component" value="Unassembled WGS sequence"/>
</dbReference>
<dbReference type="GO" id="GO:0016279">
    <property type="term" value="F:protein-lysine N-methyltransferase activity"/>
    <property type="evidence" value="ECO:0007669"/>
    <property type="project" value="TreeGrafter"/>
</dbReference>
<feature type="region of interest" description="Disordered" evidence="1">
    <location>
        <begin position="269"/>
        <end position="292"/>
    </location>
</feature>
<protein>
    <recommendedName>
        <fullName evidence="4">Rubisco LSMT substrate-binding domain-containing protein</fullName>
    </recommendedName>
</protein>
<proteinExistence type="predicted"/>
<dbReference type="OrthoDB" id="341421at2759"/>
<feature type="region of interest" description="Disordered" evidence="1">
    <location>
        <begin position="353"/>
        <end position="384"/>
    </location>
</feature>
<dbReference type="PANTHER" id="PTHR13271">
    <property type="entry name" value="UNCHARACTERIZED PUTATIVE METHYLTRANSFERASE"/>
    <property type="match status" value="1"/>
</dbReference>
<gene>
    <name evidence="2" type="ORF">GPECTOR_10g1126</name>
</gene>
<evidence type="ECO:0000313" key="3">
    <source>
        <dbReference type="Proteomes" id="UP000075714"/>
    </source>
</evidence>